<sequence>MVDLFLDQVDICFETFQKHHSTPPHSVPPHLGNASILFTSSQLCLHPAYAYLQCLHHHDHHHLHHHHHHQHCPNAHPPFPPPVSTYPLTFAHVHMHIIAVAAISKSLPPHSYLTYVRFQKCMLTVHLVFLLQLYAALQTL</sequence>
<reference evidence="1" key="1">
    <citation type="journal article" date="2020" name="Stud. Mycol.">
        <title>101 Dothideomycetes genomes: a test case for predicting lifestyles and emergence of pathogens.</title>
        <authorList>
            <person name="Haridas S."/>
            <person name="Albert R."/>
            <person name="Binder M."/>
            <person name="Bloem J."/>
            <person name="Labutti K."/>
            <person name="Salamov A."/>
            <person name="Andreopoulos B."/>
            <person name="Baker S."/>
            <person name="Barry K."/>
            <person name="Bills G."/>
            <person name="Bluhm B."/>
            <person name="Cannon C."/>
            <person name="Castanera R."/>
            <person name="Culley D."/>
            <person name="Daum C."/>
            <person name="Ezra D."/>
            <person name="Gonzalez J."/>
            <person name="Henrissat B."/>
            <person name="Kuo A."/>
            <person name="Liang C."/>
            <person name="Lipzen A."/>
            <person name="Lutzoni F."/>
            <person name="Magnuson J."/>
            <person name="Mondo S."/>
            <person name="Nolan M."/>
            <person name="Ohm R."/>
            <person name="Pangilinan J."/>
            <person name="Park H.-J."/>
            <person name="Ramirez L."/>
            <person name="Alfaro M."/>
            <person name="Sun H."/>
            <person name="Tritt A."/>
            <person name="Yoshinaga Y."/>
            <person name="Zwiers L.-H."/>
            <person name="Turgeon B."/>
            <person name="Goodwin S."/>
            <person name="Spatafora J."/>
            <person name="Crous P."/>
            <person name="Grigoriev I."/>
        </authorList>
    </citation>
    <scope>NUCLEOTIDE SEQUENCE</scope>
    <source>
        <strain evidence="1">CBS 175.79</strain>
    </source>
</reference>
<evidence type="ECO:0000313" key="2">
    <source>
        <dbReference type="Proteomes" id="UP000799778"/>
    </source>
</evidence>
<keyword evidence="2" id="KW-1185">Reference proteome</keyword>
<dbReference type="AlphaFoldDB" id="A0A6A5YAZ0"/>
<dbReference type="Proteomes" id="UP000799778">
    <property type="component" value="Unassembled WGS sequence"/>
</dbReference>
<organism evidence="1 2">
    <name type="scientific">Aaosphaeria arxii CBS 175.79</name>
    <dbReference type="NCBI Taxonomy" id="1450172"/>
    <lineage>
        <taxon>Eukaryota</taxon>
        <taxon>Fungi</taxon>
        <taxon>Dikarya</taxon>
        <taxon>Ascomycota</taxon>
        <taxon>Pezizomycotina</taxon>
        <taxon>Dothideomycetes</taxon>
        <taxon>Pleosporomycetidae</taxon>
        <taxon>Pleosporales</taxon>
        <taxon>Pleosporales incertae sedis</taxon>
        <taxon>Aaosphaeria</taxon>
    </lineage>
</organism>
<dbReference type="GeneID" id="54284135"/>
<accession>A0A6A5YAZ0</accession>
<dbReference type="EMBL" id="ML978066">
    <property type="protein sequence ID" value="KAF2021861.1"/>
    <property type="molecule type" value="Genomic_DNA"/>
</dbReference>
<protein>
    <submittedName>
        <fullName evidence="1">Uncharacterized protein</fullName>
    </submittedName>
</protein>
<evidence type="ECO:0000313" key="1">
    <source>
        <dbReference type="EMBL" id="KAF2021861.1"/>
    </source>
</evidence>
<gene>
    <name evidence="1" type="ORF">BU24DRAFT_417491</name>
</gene>
<dbReference type="RefSeq" id="XP_033390200.1">
    <property type="nucleotide sequence ID" value="XM_033526738.1"/>
</dbReference>
<name>A0A6A5YAZ0_9PLEO</name>
<proteinExistence type="predicted"/>